<evidence type="ECO:0000256" key="1">
    <source>
        <dbReference type="SAM" id="Phobius"/>
    </source>
</evidence>
<accession>A0A9J5X2L3</accession>
<keyword evidence="1" id="KW-1133">Transmembrane helix</keyword>
<reference evidence="2 3" key="1">
    <citation type="submission" date="2020-09" db="EMBL/GenBank/DDBJ databases">
        <title>De no assembly of potato wild relative species, Solanum commersonii.</title>
        <authorList>
            <person name="Cho K."/>
        </authorList>
    </citation>
    <scope>NUCLEOTIDE SEQUENCE [LARGE SCALE GENOMIC DNA]</scope>
    <source>
        <strain evidence="2">LZ3.2</strain>
        <tissue evidence="2">Leaf</tissue>
    </source>
</reference>
<evidence type="ECO:0008006" key="4">
    <source>
        <dbReference type="Google" id="ProtNLM"/>
    </source>
</evidence>
<organism evidence="2 3">
    <name type="scientific">Solanum commersonii</name>
    <name type="common">Commerson's wild potato</name>
    <name type="synonym">Commerson's nightshade</name>
    <dbReference type="NCBI Taxonomy" id="4109"/>
    <lineage>
        <taxon>Eukaryota</taxon>
        <taxon>Viridiplantae</taxon>
        <taxon>Streptophyta</taxon>
        <taxon>Embryophyta</taxon>
        <taxon>Tracheophyta</taxon>
        <taxon>Spermatophyta</taxon>
        <taxon>Magnoliopsida</taxon>
        <taxon>eudicotyledons</taxon>
        <taxon>Gunneridae</taxon>
        <taxon>Pentapetalae</taxon>
        <taxon>asterids</taxon>
        <taxon>lamiids</taxon>
        <taxon>Solanales</taxon>
        <taxon>Solanaceae</taxon>
        <taxon>Solanoideae</taxon>
        <taxon>Solaneae</taxon>
        <taxon>Solanum</taxon>
    </lineage>
</organism>
<evidence type="ECO:0000313" key="3">
    <source>
        <dbReference type="Proteomes" id="UP000824120"/>
    </source>
</evidence>
<sequence>MKKRADLRGKTEREVGRDFRVAARFARWILIFCVKKKKKRTSTVCIAVVFCMLMGFFCIDWVGFLESSGSLELEIEEEILGQFWE</sequence>
<name>A0A9J5X2L3_SOLCO</name>
<feature type="transmembrane region" description="Helical" evidence="1">
    <location>
        <begin position="44"/>
        <end position="64"/>
    </location>
</feature>
<keyword evidence="1" id="KW-0472">Membrane</keyword>
<dbReference type="AlphaFoldDB" id="A0A9J5X2L3"/>
<evidence type="ECO:0000313" key="2">
    <source>
        <dbReference type="EMBL" id="KAG5581669.1"/>
    </source>
</evidence>
<keyword evidence="3" id="KW-1185">Reference proteome</keyword>
<dbReference type="Proteomes" id="UP000824120">
    <property type="component" value="Chromosome 10"/>
</dbReference>
<proteinExistence type="predicted"/>
<dbReference type="EMBL" id="JACXVP010000010">
    <property type="protein sequence ID" value="KAG5581669.1"/>
    <property type="molecule type" value="Genomic_DNA"/>
</dbReference>
<protein>
    <recommendedName>
        <fullName evidence="4">Transmembrane protein</fullName>
    </recommendedName>
</protein>
<comment type="caution">
    <text evidence="2">The sequence shown here is derived from an EMBL/GenBank/DDBJ whole genome shotgun (WGS) entry which is preliminary data.</text>
</comment>
<keyword evidence="1" id="KW-0812">Transmembrane</keyword>
<gene>
    <name evidence="2" type="ORF">H5410_052296</name>
</gene>